<gene>
    <name evidence="2" type="ORF">HMPREF3226_00422</name>
</gene>
<keyword evidence="1" id="KW-1133">Transmembrane helix</keyword>
<keyword evidence="3" id="KW-1185">Reference proteome</keyword>
<dbReference type="STRING" id="28128.HMPREF3226_00422"/>
<protein>
    <submittedName>
        <fullName evidence="2">Uncharacterized protein</fullName>
    </submittedName>
</protein>
<organism evidence="2 3">
    <name type="scientific">Prevotella corporis</name>
    <dbReference type="NCBI Taxonomy" id="28128"/>
    <lineage>
        <taxon>Bacteria</taxon>
        <taxon>Pseudomonadati</taxon>
        <taxon>Bacteroidota</taxon>
        <taxon>Bacteroidia</taxon>
        <taxon>Bacteroidales</taxon>
        <taxon>Prevotellaceae</taxon>
        <taxon>Prevotella</taxon>
    </lineage>
</organism>
<sequence length="55" mass="6626">MAKMARIIEICNTFIIIFLFVRNFAITNIDTKIQNNLNYVPKLFIFYYFCLKIEV</sequence>
<evidence type="ECO:0000256" key="1">
    <source>
        <dbReference type="SAM" id="Phobius"/>
    </source>
</evidence>
<feature type="transmembrane region" description="Helical" evidence="1">
    <location>
        <begin position="7"/>
        <end position="25"/>
    </location>
</feature>
<comment type="caution">
    <text evidence="2">The sequence shown here is derived from an EMBL/GenBank/DDBJ whole genome shotgun (WGS) entry which is preliminary data.</text>
</comment>
<keyword evidence="1" id="KW-0812">Transmembrane</keyword>
<keyword evidence="1" id="KW-0472">Membrane</keyword>
<proteinExistence type="predicted"/>
<evidence type="ECO:0000313" key="3">
    <source>
        <dbReference type="Proteomes" id="UP000070533"/>
    </source>
</evidence>
<reference evidence="3" key="1">
    <citation type="submission" date="2016-01" db="EMBL/GenBank/DDBJ databases">
        <authorList>
            <person name="Mitreva M."/>
            <person name="Pepin K.H."/>
            <person name="Mihindukulasuriya K.A."/>
            <person name="Fulton R."/>
            <person name="Fronick C."/>
            <person name="O'Laughlin M."/>
            <person name="Miner T."/>
            <person name="Herter B."/>
            <person name="Rosa B.A."/>
            <person name="Cordes M."/>
            <person name="Tomlinson C."/>
            <person name="Wollam A."/>
            <person name="Palsikar V.B."/>
            <person name="Mardis E.R."/>
            <person name="Wilson R.K."/>
        </authorList>
    </citation>
    <scope>NUCLEOTIDE SEQUENCE [LARGE SCALE GENOMIC DNA]</scope>
    <source>
        <strain evidence="3">MJR7716</strain>
    </source>
</reference>
<accession>A0A133QLC0</accession>
<dbReference type="AlphaFoldDB" id="A0A133QLC0"/>
<evidence type="ECO:0000313" key="2">
    <source>
        <dbReference type="EMBL" id="KXA43674.1"/>
    </source>
</evidence>
<dbReference type="EMBL" id="LRQG01000016">
    <property type="protein sequence ID" value="KXA43674.1"/>
    <property type="molecule type" value="Genomic_DNA"/>
</dbReference>
<dbReference type="Proteomes" id="UP000070533">
    <property type="component" value="Unassembled WGS sequence"/>
</dbReference>
<name>A0A133QLC0_9BACT</name>